<dbReference type="OrthoDB" id="7066706at2"/>
<evidence type="ECO:0000313" key="2">
    <source>
        <dbReference type="Proteomes" id="UP000019028"/>
    </source>
</evidence>
<sequence>MLLFPRASSTHSSKEVKPFYLLSPRSEIIQQLSQQLRMTGLDSIQGIEGDILHQDAITVPAQAQGIIIDIGDCDQSDRVIQAIRARFPCETWCSVIGNSDSIALAQSFAHHNICYFNIRSQLNELIQGAVAGVHAKTNRLAIGISVLGCKGGVGSTTIGYQLANQISSLKKMSALFVQGAYGSRDLDLHTGKKMTAETTPVHKHLDVMNGKTPLLPDLSQDIMQKYNFVVFEQSIGFAEKELLRDLTESSSWVILVIDRSMAAARVAHNMVETMQIAQRTSPMSRRLVICLNDIRPIVMDTLAQDDIQSLIAHPIDVVFPYSASGLKTPTSRSRFGRKVAPIEQLANEVLGVNPPRRSLFNALWTNRERSR</sequence>
<dbReference type="SUPFAM" id="SSF52540">
    <property type="entry name" value="P-loop containing nucleoside triphosphate hydrolases"/>
    <property type="match status" value="1"/>
</dbReference>
<keyword evidence="2" id="KW-1185">Reference proteome</keyword>
<dbReference type="EMBL" id="CP006570">
    <property type="protein sequence ID" value="AHF79110.1"/>
    <property type="molecule type" value="Genomic_DNA"/>
</dbReference>
<protein>
    <submittedName>
        <fullName evidence="1">Flp operon protein D</fullName>
    </submittedName>
</protein>
<dbReference type="RefSeq" id="WP_025424237.1">
    <property type="nucleotide sequence ID" value="NZ_CP006570.1"/>
</dbReference>
<gene>
    <name evidence="1" type="primary">tadZ</name>
    <name evidence="1" type="ORF">Sant_P0063</name>
</gene>
<evidence type="ECO:0000313" key="1">
    <source>
        <dbReference type="EMBL" id="AHF79110.1"/>
    </source>
</evidence>
<proteinExistence type="predicted"/>
<name>W0I3R6_9GAMM</name>
<reference evidence="1 2" key="1">
    <citation type="journal article" date="2014" name="Genome Biol. Evol.">
        <title>Genome degeneration and adaptation in a nascent stage of symbiosis.</title>
        <authorList>
            <person name="Oakeson K.F."/>
            <person name="Gil R."/>
            <person name="Clayton A.L."/>
            <person name="Dunn D.M."/>
            <person name="von Niederhausern A.C."/>
            <person name="Hamil C."/>
            <person name="Aoyagi A."/>
            <person name="Duval B."/>
            <person name="Baca A."/>
            <person name="Silva F.J."/>
            <person name="Vallier A."/>
            <person name="Jackson D.G."/>
            <person name="Latorre A."/>
            <person name="Weiss R.B."/>
            <person name="Heddi A."/>
            <person name="Moya A."/>
            <person name="Dale C."/>
        </authorList>
    </citation>
    <scope>NUCLEOTIDE SEQUENCE [LARGE SCALE GENOMIC DNA]</scope>
    <source>
        <strain evidence="1 2">HS1</strain>
        <plasmid evidence="2">Plasmid pHS1</plasmid>
    </source>
</reference>
<dbReference type="PATRIC" id="fig|1239307.3.peg.4587"/>
<dbReference type="Proteomes" id="UP000019028">
    <property type="component" value="Plasmid pHS1"/>
</dbReference>
<dbReference type="KEGG" id="sod:Sant_P0063"/>
<accession>W0I3R6</accession>
<geneLocation type="plasmid" evidence="1 2">
    <name>pHS1</name>
</geneLocation>
<organism evidence="1 2">
    <name type="scientific">Sodalis praecaptivus</name>
    <dbReference type="NCBI Taxonomy" id="1239307"/>
    <lineage>
        <taxon>Bacteria</taxon>
        <taxon>Pseudomonadati</taxon>
        <taxon>Pseudomonadota</taxon>
        <taxon>Gammaproteobacteria</taxon>
        <taxon>Enterobacterales</taxon>
        <taxon>Bruguierivoracaceae</taxon>
        <taxon>Sodalis</taxon>
    </lineage>
</organism>
<dbReference type="InterPro" id="IPR027417">
    <property type="entry name" value="P-loop_NTPase"/>
</dbReference>
<dbReference type="Gene3D" id="3.40.50.300">
    <property type="entry name" value="P-loop containing nucleotide triphosphate hydrolases"/>
    <property type="match status" value="1"/>
</dbReference>
<dbReference type="AlphaFoldDB" id="W0I3R6"/>
<dbReference type="HOGENOM" id="CLU_059520_0_0_6"/>
<keyword evidence="1" id="KW-0614">Plasmid</keyword>